<gene>
    <name evidence="2" type="ORF">FYJ24_10735</name>
</gene>
<dbReference type="Proteomes" id="UP000470875">
    <property type="component" value="Unassembled WGS sequence"/>
</dbReference>
<name>A0A6N7VW48_9ACTO</name>
<dbReference type="EMBL" id="VULO01000013">
    <property type="protein sequence ID" value="MSS85220.1"/>
    <property type="molecule type" value="Genomic_DNA"/>
</dbReference>
<keyword evidence="1" id="KW-0812">Transmembrane</keyword>
<dbReference type="RefSeq" id="WP_154546278.1">
    <property type="nucleotide sequence ID" value="NZ_VULO01000013.1"/>
</dbReference>
<dbReference type="AlphaFoldDB" id="A0A6N7VW48"/>
<dbReference type="Pfam" id="PF09656">
    <property type="entry name" value="PGPGW"/>
    <property type="match status" value="1"/>
</dbReference>
<keyword evidence="1" id="KW-0472">Membrane</keyword>
<evidence type="ECO:0000256" key="1">
    <source>
        <dbReference type="SAM" id="Phobius"/>
    </source>
</evidence>
<comment type="caution">
    <text evidence="2">The sequence shown here is derived from an EMBL/GenBank/DDBJ whole genome shotgun (WGS) entry which is preliminary data.</text>
</comment>
<protein>
    <recommendedName>
        <fullName evidence="4">TIGR02611 family protein</fullName>
    </recommendedName>
</protein>
<keyword evidence="1" id="KW-1133">Transmembrane helix</keyword>
<feature type="transmembrane region" description="Helical" evidence="1">
    <location>
        <begin position="24"/>
        <end position="46"/>
    </location>
</feature>
<dbReference type="InterPro" id="IPR019099">
    <property type="entry name" value="Uncharacterised_PGPGW_TM"/>
</dbReference>
<keyword evidence="3" id="KW-1185">Reference proteome</keyword>
<evidence type="ECO:0008006" key="4">
    <source>
        <dbReference type="Google" id="ProtNLM"/>
    </source>
</evidence>
<evidence type="ECO:0000313" key="3">
    <source>
        <dbReference type="Proteomes" id="UP000470875"/>
    </source>
</evidence>
<proteinExistence type="predicted"/>
<accession>A0A6N7VW48</accession>
<organism evidence="2 3">
    <name type="scientific">Scrofimicrobium canadense</name>
    <dbReference type="NCBI Taxonomy" id="2652290"/>
    <lineage>
        <taxon>Bacteria</taxon>
        <taxon>Bacillati</taxon>
        <taxon>Actinomycetota</taxon>
        <taxon>Actinomycetes</taxon>
        <taxon>Actinomycetales</taxon>
        <taxon>Actinomycetaceae</taxon>
        <taxon>Scrofimicrobium</taxon>
    </lineage>
</organism>
<evidence type="ECO:0000313" key="2">
    <source>
        <dbReference type="EMBL" id="MSS85220.1"/>
    </source>
</evidence>
<reference evidence="2 3" key="1">
    <citation type="submission" date="2019-08" db="EMBL/GenBank/DDBJ databases">
        <title>In-depth cultivation of the pig gut microbiome towards novel bacterial diversity and tailored functional studies.</title>
        <authorList>
            <person name="Wylensek D."/>
            <person name="Hitch T.C.A."/>
            <person name="Clavel T."/>
        </authorList>
    </citation>
    <scope>NUCLEOTIDE SEQUENCE [LARGE SCALE GENOMIC DNA]</scope>
    <source>
        <strain evidence="2 3">WB03_NA08</strain>
    </source>
</reference>
<sequence>MAEPQRILSVAREAIRKQPRLNQAYRASVGMIGGGTVALGVVLMPLPGPGSLIALGGLGILSSEFESAAKARRFAIKTGKAAIRQGKRFWESRSTR</sequence>